<dbReference type="Pfam" id="PF06984">
    <property type="entry name" value="MRP-L47"/>
    <property type="match status" value="1"/>
</dbReference>
<evidence type="ECO:0000256" key="2">
    <source>
        <dbReference type="ARBA" id="ARBA00009254"/>
    </source>
</evidence>
<protein>
    <recommendedName>
        <fullName evidence="6">Large ribosomal subunit protein uL29m</fullName>
    </recommendedName>
    <alternativeName>
        <fullName evidence="7">54S ribosomal protein L4, mitochondrial</fullName>
    </alternativeName>
</protein>
<keyword evidence="5" id="KW-0687">Ribonucleoprotein</keyword>
<dbReference type="Proteomes" id="UP000033483">
    <property type="component" value="Unassembled WGS sequence"/>
</dbReference>
<dbReference type="EMBL" id="LAEV01001775">
    <property type="protein sequence ID" value="KKA27358.1"/>
    <property type="molecule type" value="Genomic_DNA"/>
</dbReference>
<evidence type="ECO:0000313" key="9">
    <source>
        <dbReference type="EMBL" id="KKA27358.1"/>
    </source>
</evidence>
<dbReference type="GO" id="GO:0003735">
    <property type="term" value="F:structural constituent of ribosome"/>
    <property type="evidence" value="ECO:0007669"/>
    <property type="project" value="InterPro"/>
</dbReference>
<evidence type="ECO:0000256" key="5">
    <source>
        <dbReference type="ARBA" id="ARBA00023274"/>
    </source>
</evidence>
<feature type="region of interest" description="Disordered" evidence="8">
    <location>
        <begin position="56"/>
        <end position="75"/>
    </location>
</feature>
<dbReference type="PANTHER" id="PTHR21183">
    <property type="entry name" value="RIBOSOMAL PROTEIN L47, MITOCHONDRIAL-RELATED"/>
    <property type="match status" value="1"/>
</dbReference>
<evidence type="ECO:0000256" key="4">
    <source>
        <dbReference type="ARBA" id="ARBA00023128"/>
    </source>
</evidence>
<gene>
    <name evidence="9" type="ORF">TD95_003208</name>
</gene>
<dbReference type="GO" id="GO:0005762">
    <property type="term" value="C:mitochondrial large ribosomal subunit"/>
    <property type="evidence" value="ECO:0007669"/>
    <property type="project" value="TreeGrafter"/>
</dbReference>
<evidence type="ECO:0000256" key="1">
    <source>
        <dbReference type="ARBA" id="ARBA00004173"/>
    </source>
</evidence>
<dbReference type="OrthoDB" id="270763at2759"/>
<proteinExistence type="inferred from homology"/>
<keyword evidence="3" id="KW-0689">Ribosomal protein</keyword>
<keyword evidence="4" id="KW-0496">Mitochondrion</keyword>
<comment type="subcellular location">
    <subcellularLocation>
        <location evidence="1">Mitochondrion</location>
    </subcellularLocation>
</comment>
<comment type="similarity">
    <text evidence="2">Belongs to the universal ribosomal protein uL29 family.</text>
</comment>
<dbReference type="Gene3D" id="6.10.330.20">
    <property type="match status" value="1"/>
</dbReference>
<evidence type="ECO:0000313" key="10">
    <source>
        <dbReference type="Proteomes" id="UP000033483"/>
    </source>
</evidence>
<evidence type="ECO:0000256" key="6">
    <source>
        <dbReference type="ARBA" id="ARBA00035289"/>
    </source>
</evidence>
<evidence type="ECO:0000256" key="3">
    <source>
        <dbReference type="ARBA" id="ARBA00022980"/>
    </source>
</evidence>
<dbReference type="GO" id="GO:0032543">
    <property type="term" value="P:mitochondrial translation"/>
    <property type="evidence" value="ECO:0007669"/>
    <property type="project" value="TreeGrafter"/>
</dbReference>
<dbReference type="AlphaFoldDB" id="A0A0F4ZBX2"/>
<dbReference type="PANTHER" id="PTHR21183:SF18">
    <property type="entry name" value="LARGE RIBOSOMAL SUBUNIT PROTEIN UL29M"/>
    <property type="match status" value="1"/>
</dbReference>
<name>A0A0F4ZBX2_9PEZI</name>
<evidence type="ECO:0000256" key="8">
    <source>
        <dbReference type="SAM" id="MobiDB-lite"/>
    </source>
</evidence>
<evidence type="ECO:0000256" key="7">
    <source>
        <dbReference type="ARBA" id="ARBA00035399"/>
    </source>
</evidence>
<accession>A0A0F4ZBX2</accession>
<dbReference type="InterPro" id="IPR010729">
    <property type="entry name" value="Ribosomal_uL29_mit"/>
</dbReference>
<sequence length="237" mass="26757">MAHACTGRLILASKASLRLSSAPMRLLSTSARQAKNVTRDNNRFRGVSVLRRSGLREPVSVSKEPLPKPADYTPTVEENPDHGLWGFFPAPGKLMRTPEEDAQHGRAWTVEELRKKDWEDLHRLWWVCLRERNLIATADIERMRSDFGFGHSESRARDAQVRLTMKRIKATLTERYYLWEDARKTAENDPEINLSGTGDAYIPAPLSEEDVFAEDAAWAAKLDEGVKDAEPVATSKA</sequence>
<reference evidence="9 10" key="1">
    <citation type="submission" date="2015-03" db="EMBL/GenBank/DDBJ databases">
        <authorList>
            <person name="Radwan O."/>
            <person name="Al-Naeli F.A."/>
            <person name="Rendon G.A."/>
            <person name="Fields C."/>
        </authorList>
    </citation>
    <scope>NUCLEOTIDE SEQUENCE [LARGE SCALE GENOMIC DNA]</scope>
    <source>
        <strain evidence="9">CR-DP1</strain>
    </source>
</reference>
<organism evidence="9 10">
    <name type="scientific">Thielaviopsis punctulata</name>
    <dbReference type="NCBI Taxonomy" id="72032"/>
    <lineage>
        <taxon>Eukaryota</taxon>
        <taxon>Fungi</taxon>
        <taxon>Dikarya</taxon>
        <taxon>Ascomycota</taxon>
        <taxon>Pezizomycotina</taxon>
        <taxon>Sordariomycetes</taxon>
        <taxon>Hypocreomycetidae</taxon>
        <taxon>Microascales</taxon>
        <taxon>Ceratocystidaceae</taxon>
        <taxon>Thielaviopsis</taxon>
    </lineage>
</organism>
<dbReference type="InterPro" id="IPR038340">
    <property type="entry name" value="MRP-L47_sf"/>
</dbReference>
<comment type="caution">
    <text evidence="9">The sequence shown here is derived from an EMBL/GenBank/DDBJ whole genome shotgun (WGS) entry which is preliminary data.</text>
</comment>
<keyword evidence="10" id="KW-1185">Reference proteome</keyword>